<dbReference type="AlphaFoldDB" id="A0AAQ6IKM1"/>
<keyword evidence="3" id="KW-0812">Transmembrane</keyword>
<keyword evidence="3" id="KW-0472">Membrane</keyword>
<dbReference type="InterPro" id="IPR016186">
    <property type="entry name" value="C-type_lectin-like/link_sf"/>
</dbReference>
<dbReference type="GeneTree" id="ENSGT01030000234575"/>
<evidence type="ECO:0000259" key="4">
    <source>
        <dbReference type="PROSITE" id="PS50041"/>
    </source>
</evidence>
<dbReference type="InterPro" id="IPR001304">
    <property type="entry name" value="C-type_lectin-like"/>
</dbReference>
<accession>A0AAQ6IKM1</accession>
<feature type="transmembrane region" description="Helical" evidence="3">
    <location>
        <begin position="71"/>
        <end position="92"/>
    </location>
</feature>
<proteinExistence type="predicted"/>
<evidence type="ECO:0000256" key="3">
    <source>
        <dbReference type="SAM" id="Phobius"/>
    </source>
</evidence>
<dbReference type="PANTHER" id="PTHR45710:SF26">
    <property type="entry name" value="RH26557P"/>
    <property type="match status" value="1"/>
</dbReference>
<feature type="compositionally biased region" description="Low complexity" evidence="2">
    <location>
        <begin position="109"/>
        <end position="121"/>
    </location>
</feature>
<evidence type="ECO:0000313" key="5">
    <source>
        <dbReference type="Ensembl" id="ENSATEP00000075824.1"/>
    </source>
</evidence>
<sequence>MSSVVYATPVFSNKVRYNKKVEEGGAGREEREVVIYDDPHGIRDERMDFQSESRGSQSPRHRPVQRTSYRAAALCLGVLCLLMMAGIIILSVRHVSVTLEKEQLETKVNSLSNSSNQSHNQTTADVSVNDSQLQDGVKNTKDKTEEKFCPEGWKKFGSSCYFKSTEKKTWSESRTDCRNRGSDLVMINSKEEQEFVRSLNLDGESWIGLRKKLSQMSGNLWEWKWVDDSSLTEKFWATGLLDNHRNWFCAACCDQTGKWTRHRELKLKMNWICEKQISSFS</sequence>
<dbReference type="GO" id="GO:0005886">
    <property type="term" value="C:plasma membrane"/>
    <property type="evidence" value="ECO:0007669"/>
    <property type="project" value="UniProtKB-SubCell"/>
</dbReference>
<dbReference type="SMART" id="SM00034">
    <property type="entry name" value="CLECT"/>
    <property type="match status" value="1"/>
</dbReference>
<dbReference type="Ensembl" id="ENSATET00000074456.1">
    <property type="protein sequence ID" value="ENSATEP00000075824.1"/>
    <property type="gene ID" value="ENSATEG00000029559.2"/>
</dbReference>
<dbReference type="Gene3D" id="3.10.100.10">
    <property type="entry name" value="Mannose-Binding Protein A, subunit A"/>
    <property type="match status" value="1"/>
</dbReference>
<evidence type="ECO:0000313" key="6">
    <source>
        <dbReference type="Proteomes" id="UP000265040"/>
    </source>
</evidence>
<evidence type="ECO:0000256" key="1">
    <source>
        <dbReference type="ARBA" id="ARBA00004401"/>
    </source>
</evidence>
<dbReference type="InterPro" id="IPR050828">
    <property type="entry name" value="C-type_lectin/matrix_domain"/>
</dbReference>
<name>A0AAQ6IKM1_ANATE</name>
<reference evidence="5 6" key="1">
    <citation type="submission" date="2021-04" db="EMBL/GenBank/DDBJ databases">
        <authorList>
            <consortium name="Wellcome Sanger Institute Data Sharing"/>
        </authorList>
    </citation>
    <scope>NUCLEOTIDE SEQUENCE [LARGE SCALE GENOMIC DNA]</scope>
</reference>
<feature type="region of interest" description="Disordered" evidence="2">
    <location>
        <begin position="109"/>
        <end position="139"/>
    </location>
</feature>
<reference evidence="5" key="3">
    <citation type="submission" date="2025-09" db="UniProtKB">
        <authorList>
            <consortium name="Ensembl"/>
        </authorList>
    </citation>
    <scope>IDENTIFICATION</scope>
</reference>
<feature type="domain" description="C-type lectin" evidence="4">
    <location>
        <begin position="156"/>
        <end position="259"/>
    </location>
</feature>
<comment type="subcellular location">
    <subcellularLocation>
        <location evidence="1">Cell membrane</location>
        <topology evidence="1">Single-pass type II membrane protein</topology>
    </subcellularLocation>
</comment>
<dbReference type="SUPFAM" id="SSF56436">
    <property type="entry name" value="C-type lectin-like"/>
    <property type="match status" value="1"/>
</dbReference>
<dbReference type="InterPro" id="IPR016187">
    <property type="entry name" value="CTDL_fold"/>
</dbReference>
<keyword evidence="6" id="KW-1185">Reference proteome</keyword>
<evidence type="ECO:0000256" key="2">
    <source>
        <dbReference type="SAM" id="MobiDB-lite"/>
    </source>
</evidence>
<dbReference type="PROSITE" id="PS50041">
    <property type="entry name" value="C_TYPE_LECTIN_2"/>
    <property type="match status" value="1"/>
</dbReference>
<organism evidence="5 6">
    <name type="scientific">Anabas testudineus</name>
    <name type="common">Climbing perch</name>
    <name type="synonym">Anthias testudineus</name>
    <dbReference type="NCBI Taxonomy" id="64144"/>
    <lineage>
        <taxon>Eukaryota</taxon>
        <taxon>Metazoa</taxon>
        <taxon>Chordata</taxon>
        <taxon>Craniata</taxon>
        <taxon>Vertebrata</taxon>
        <taxon>Euteleostomi</taxon>
        <taxon>Actinopterygii</taxon>
        <taxon>Neopterygii</taxon>
        <taxon>Teleostei</taxon>
        <taxon>Neoteleostei</taxon>
        <taxon>Acanthomorphata</taxon>
        <taxon>Anabantaria</taxon>
        <taxon>Anabantiformes</taxon>
        <taxon>Anabantoidei</taxon>
        <taxon>Anabantidae</taxon>
        <taxon>Anabas</taxon>
    </lineage>
</organism>
<dbReference type="PANTHER" id="PTHR45710">
    <property type="entry name" value="C-TYPE LECTIN DOMAIN-CONTAINING PROTEIN 180"/>
    <property type="match status" value="1"/>
</dbReference>
<feature type="compositionally biased region" description="Polar residues" evidence="2">
    <location>
        <begin position="122"/>
        <end position="134"/>
    </location>
</feature>
<reference evidence="5" key="2">
    <citation type="submission" date="2025-08" db="UniProtKB">
        <authorList>
            <consortium name="Ensembl"/>
        </authorList>
    </citation>
    <scope>IDENTIFICATION</scope>
</reference>
<dbReference type="Pfam" id="PF00059">
    <property type="entry name" value="Lectin_C"/>
    <property type="match status" value="1"/>
</dbReference>
<dbReference type="GeneID" id="113155231"/>
<keyword evidence="3" id="KW-1133">Transmembrane helix</keyword>
<protein>
    <recommendedName>
        <fullName evidence="4">C-type lectin domain-containing protein</fullName>
    </recommendedName>
</protein>
<dbReference type="Proteomes" id="UP000265040">
    <property type="component" value="Chromosome 11"/>
</dbReference>
<dbReference type="RefSeq" id="XP_026205624.1">
    <property type="nucleotide sequence ID" value="XM_026349839.1"/>
</dbReference>